<protein>
    <recommendedName>
        <fullName evidence="3">receptor protein-tyrosine kinase</fullName>
        <ecNumber evidence="3">2.7.10.1</ecNumber>
    </recommendedName>
</protein>
<dbReference type="InterPro" id="IPR003961">
    <property type="entry name" value="FN3_dom"/>
</dbReference>
<feature type="region of interest" description="Disordered" evidence="14">
    <location>
        <begin position="446"/>
        <end position="481"/>
    </location>
</feature>
<keyword evidence="16" id="KW-0732">Signal</keyword>
<comment type="subcellular location">
    <subcellularLocation>
        <location evidence="1">Membrane</location>
        <topology evidence="1">Single-pass membrane protein</topology>
    </subcellularLocation>
</comment>
<keyword evidence="12" id="KW-0325">Glycoprotein</keyword>
<feature type="domain" description="Ig-like" evidence="18">
    <location>
        <begin position="194"/>
        <end position="274"/>
    </location>
</feature>
<dbReference type="PROSITE" id="PS50853">
    <property type="entry name" value="FN3"/>
    <property type="match status" value="1"/>
</dbReference>
<keyword evidence="21" id="KW-1185">Reference proteome</keyword>
<dbReference type="Gene3D" id="3.30.200.20">
    <property type="entry name" value="Phosphorylase Kinase, domain 1"/>
    <property type="match status" value="1"/>
</dbReference>
<dbReference type="PANTHER" id="PTHR24416:SF621">
    <property type="entry name" value="TYROSINE KINASE RECEPTOR CAD96CA"/>
    <property type="match status" value="1"/>
</dbReference>
<dbReference type="Pfam" id="PF07714">
    <property type="entry name" value="PK_Tyr_Ser-Thr"/>
    <property type="match status" value="1"/>
</dbReference>
<feature type="domain" description="Ig-like" evidence="18">
    <location>
        <begin position="20"/>
        <end position="106"/>
    </location>
</feature>
<evidence type="ECO:0000256" key="2">
    <source>
        <dbReference type="ARBA" id="ARBA00006692"/>
    </source>
</evidence>
<dbReference type="InterPro" id="IPR050122">
    <property type="entry name" value="RTK"/>
</dbReference>
<feature type="chain" id="PRO_5046059439" description="receptor protein-tyrosine kinase" evidence="16">
    <location>
        <begin position="20"/>
        <end position="809"/>
    </location>
</feature>
<keyword evidence="10" id="KW-1015">Disulfide bond</keyword>
<dbReference type="EMBL" id="CALNXI010000761">
    <property type="protein sequence ID" value="CAH3044694.1"/>
    <property type="molecule type" value="Genomic_DNA"/>
</dbReference>
<dbReference type="PROSITE" id="PS50835">
    <property type="entry name" value="IG_LIKE"/>
    <property type="match status" value="3"/>
</dbReference>
<evidence type="ECO:0000256" key="13">
    <source>
        <dbReference type="ARBA" id="ARBA00023319"/>
    </source>
</evidence>
<organism evidence="20 21">
    <name type="scientific">Porites evermanni</name>
    <dbReference type="NCBI Taxonomy" id="104178"/>
    <lineage>
        <taxon>Eukaryota</taxon>
        <taxon>Metazoa</taxon>
        <taxon>Cnidaria</taxon>
        <taxon>Anthozoa</taxon>
        <taxon>Hexacorallia</taxon>
        <taxon>Scleractinia</taxon>
        <taxon>Fungiina</taxon>
        <taxon>Poritidae</taxon>
        <taxon>Porites</taxon>
    </lineage>
</organism>
<dbReference type="InterPro" id="IPR020635">
    <property type="entry name" value="Tyr_kinase_cat_dom"/>
</dbReference>
<reference evidence="20 21" key="1">
    <citation type="submission" date="2022-05" db="EMBL/GenBank/DDBJ databases">
        <authorList>
            <consortium name="Genoscope - CEA"/>
            <person name="William W."/>
        </authorList>
    </citation>
    <scope>NUCLEOTIDE SEQUENCE [LARGE SCALE GENOMIC DNA]</scope>
</reference>
<evidence type="ECO:0000259" key="18">
    <source>
        <dbReference type="PROSITE" id="PS50835"/>
    </source>
</evidence>
<keyword evidence="6" id="KW-0677">Repeat</keyword>
<feature type="signal peptide" evidence="16">
    <location>
        <begin position="1"/>
        <end position="19"/>
    </location>
</feature>
<dbReference type="InterPro" id="IPR036179">
    <property type="entry name" value="Ig-like_dom_sf"/>
</dbReference>
<proteinExistence type="inferred from homology"/>
<feature type="domain" description="Fibronectin type-III" evidence="19">
    <location>
        <begin position="279"/>
        <end position="372"/>
    </location>
</feature>
<gene>
    <name evidence="20" type="ORF">PEVE_00040892</name>
</gene>
<feature type="transmembrane region" description="Helical" evidence="15">
    <location>
        <begin position="392"/>
        <end position="417"/>
    </location>
</feature>
<sequence length="809" mass="90934">MSRFLVFLTVLSISTIFTSESIINVWPNITTVEEGGNITVNCTLSGNNTNATGLIFMWSKYGTKRVLPRSNQLTLENISRKDSGNYSCTVANVTTNPNDNAIATVTVIYAPAINFSTPNLTVNESSKTKLTCKASGNPLPLIRWTLPNGSRVRNNGVLEFDNTFRSQHGKYACQASNKIGNSSALIYLNVQYRPMINKTGRDKKIDSWLNHSSILTCQATGNPQPEIIWLKDDRLLFNGSTTGNIKPQSESDFGIYTCLSRNILGNDSFKVHVNRTAFPPGRPEIKNKQGHLNNRSFVLYWSQPDERGRPIFRYWVWIVEAGGNSSEKDVGNFTNHNFTLKWDKSYNFSVVAENDQGKGAKSLSKNFTTPPGKTLDRLLISCTLSEIDHTEIPVVLISAITGGVGFLLIIVIAAFCFKTRRRRRRAQAMQPLVDLRELQANFSAKTSAASPSTMQHNTYNAVPPPRIPKRNGTRPRESELAAPNPSSLVIYTNASSSIEDEKSSGWEFQRDKVHIQKYVGKGAFCVVAKAFAEGLGTVAVKIPKEKAPDSNKKDLLAEYELMKQLQPHPNVIRLMGAVTLSDPIMVLFEYIPYGDLLGFLRRSRGLDDKYYKDPDVKPSSSLTSQQLLRFAREIADGMAFLAANKIIHRDLAARNVLVGEEEICKITDFGMARDVQQTDIYQKRTKSRLPVKWTAMESLLYGLCTSASDVWSYGIVLYEIFTIGGKPYPNLQAHRLPYLLKENYRMPKPAHLDDDIYALMCQCWVSEPERRPSFDSIGKTIKRLQQCHKEVIYMNVYDENLYGNVEEWD</sequence>
<dbReference type="SUPFAM" id="SSF48726">
    <property type="entry name" value="Immunoglobulin"/>
    <property type="match status" value="3"/>
</dbReference>
<feature type="domain" description="Ig-like" evidence="18">
    <location>
        <begin position="111"/>
        <end position="191"/>
    </location>
</feature>
<evidence type="ECO:0000256" key="10">
    <source>
        <dbReference type="ARBA" id="ARBA00023157"/>
    </source>
</evidence>
<dbReference type="CDD" id="cd00192">
    <property type="entry name" value="PTKc"/>
    <property type="match status" value="1"/>
</dbReference>
<dbReference type="Pfam" id="PF13927">
    <property type="entry name" value="Ig_3"/>
    <property type="match status" value="3"/>
</dbReference>
<evidence type="ECO:0000256" key="16">
    <source>
        <dbReference type="SAM" id="SignalP"/>
    </source>
</evidence>
<dbReference type="PROSITE" id="PS00109">
    <property type="entry name" value="PROTEIN_KINASE_TYR"/>
    <property type="match status" value="1"/>
</dbReference>
<comment type="similarity">
    <text evidence="2">Belongs to the protein kinase superfamily. CAMK Ser/Thr protein kinase family.</text>
</comment>
<dbReference type="InterPro" id="IPR001245">
    <property type="entry name" value="Ser-Thr/Tyr_kinase_cat_dom"/>
</dbReference>
<dbReference type="InterPro" id="IPR036116">
    <property type="entry name" value="FN3_sf"/>
</dbReference>
<accession>A0ABN8N7J8</accession>
<dbReference type="InterPro" id="IPR007110">
    <property type="entry name" value="Ig-like_dom"/>
</dbReference>
<dbReference type="InterPro" id="IPR013783">
    <property type="entry name" value="Ig-like_fold"/>
</dbReference>
<evidence type="ECO:0000313" key="20">
    <source>
        <dbReference type="EMBL" id="CAH3044694.1"/>
    </source>
</evidence>
<feature type="domain" description="Protein kinase" evidence="17">
    <location>
        <begin position="513"/>
        <end position="791"/>
    </location>
</feature>
<evidence type="ECO:0000256" key="14">
    <source>
        <dbReference type="SAM" id="MobiDB-lite"/>
    </source>
</evidence>
<evidence type="ECO:0000313" key="21">
    <source>
        <dbReference type="Proteomes" id="UP001159427"/>
    </source>
</evidence>
<name>A0ABN8N7J8_9CNID</name>
<dbReference type="CDD" id="cd00063">
    <property type="entry name" value="FN3"/>
    <property type="match status" value="1"/>
</dbReference>
<dbReference type="Gene3D" id="1.10.510.10">
    <property type="entry name" value="Transferase(Phosphotransferase) domain 1"/>
    <property type="match status" value="1"/>
</dbReference>
<dbReference type="PRINTS" id="PR00109">
    <property type="entry name" value="TYRKINASE"/>
</dbReference>
<keyword evidence="11" id="KW-0675">Receptor</keyword>
<evidence type="ECO:0000256" key="9">
    <source>
        <dbReference type="ARBA" id="ARBA00023136"/>
    </source>
</evidence>
<dbReference type="InterPro" id="IPR003599">
    <property type="entry name" value="Ig_sub"/>
</dbReference>
<keyword evidence="4" id="KW-0808">Transferase</keyword>
<dbReference type="SMART" id="SM00408">
    <property type="entry name" value="IGc2"/>
    <property type="match status" value="3"/>
</dbReference>
<feature type="compositionally biased region" description="Polar residues" evidence="14">
    <location>
        <begin position="446"/>
        <end position="460"/>
    </location>
</feature>
<dbReference type="SMART" id="SM00219">
    <property type="entry name" value="TyrKc"/>
    <property type="match status" value="1"/>
</dbReference>
<dbReference type="InterPro" id="IPR008266">
    <property type="entry name" value="Tyr_kinase_AS"/>
</dbReference>
<comment type="caution">
    <text evidence="20">The sequence shown here is derived from an EMBL/GenBank/DDBJ whole genome shotgun (WGS) entry which is preliminary data.</text>
</comment>
<dbReference type="Proteomes" id="UP001159427">
    <property type="component" value="Unassembled WGS sequence"/>
</dbReference>
<dbReference type="SUPFAM" id="SSF56112">
    <property type="entry name" value="Protein kinase-like (PK-like)"/>
    <property type="match status" value="1"/>
</dbReference>
<dbReference type="PROSITE" id="PS50011">
    <property type="entry name" value="PROTEIN_KINASE_DOM"/>
    <property type="match status" value="1"/>
</dbReference>
<evidence type="ECO:0000256" key="12">
    <source>
        <dbReference type="ARBA" id="ARBA00023180"/>
    </source>
</evidence>
<evidence type="ECO:0000256" key="8">
    <source>
        <dbReference type="ARBA" id="ARBA00022989"/>
    </source>
</evidence>
<evidence type="ECO:0000259" key="19">
    <source>
        <dbReference type="PROSITE" id="PS50853"/>
    </source>
</evidence>
<evidence type="ECO:0000256" key="15">
    <source>
        <dbReference type="SAM" id="Phobius"/>
    </source>
</evidence>
<dbReference type="Gene3D" id="2.60.40.10">
    <property type="entry name" value="Immunoglobulins"/>
    <property type="match status" value="4"/>
</dbReference>
<evidence type="ECO:0000256" key="3">
    <source>
        <dbReference type="ARBA" id="ARBA00011902"/>
    </source>
</evidence>
<evidence type="ECO:0000256" key="1">
    <source>
        <dbReference type="ARBA" id="ARBA00004167"/>
    </source>
</evidence>
<dbReference type="PIRSF" id="PIRSF000615">
    <property type="entry name" value="TyrPK_CSF1-R"/>
    <property type="match status" value="1"/>
</dbReference>
<evidence type="ECO:0000256" key="11">
    <source>
        <dbReference type="ARBA" id="ARBA00023170"/>
    </source>
</evidence>
<evidence type="ECO:0000256" key="4">
    <source>
        <dbReference type="ARBA" id="ARBA00022679"/>
    </source>
</evidence>
<keyword evidence="13" id="KW-0393">Immunoglobulin domain</keyword>
<dbReference type="SUPFAM" id="SSF49265">
    <property type="entry name" value="Fibronectin type III"/>
    <property type="match status" value="1"/>
</dbReference>
<evidence type="ECO:0000256" key="7">
    <source>
        <dbReference type="ARBA" id="ARBA00022777"/>
    </source>
</evidence>
<keyword evidence="9 15" id="KW-0472">Membrane</keyword>
<keyword evidence="8 15" id="KW-1133">Transmembrane helix</keyword>
<dbReference type="SMART" id="SM00060">
    <property type="entry name" value="FN3"/>
    <property type="match status" value="1"/>
</dbReference>
<dbReference type="InterPro" id="IPR003598">
    <property type="entry name" value="Ig_sub2"/>
</dbReference>
<keyword evidence="7" id="KW-0418">Kinase</keyword>
<dbReference type="PANTHER" id="PTHR24416">
    <property type="entry name" value="TYROSINE-PROTEIN KINASE RECEPTOR"/>
    <property type="match status" value="1"/>
</dbReference>
<dbReference type="EC" id="2.7.10.1" evidence="3"/>
<dbReference type="SMART" id="SM00409">
    <property type="entry name" value="IG"/>
    <property type="match status" value="3"/>
</dbReference>
<keyword evidence="5 15" id="KW-0812">Transmembrane</keyword>
<evidence type="ECO:0000256" key="6">
    <source>
        <dbReference type="ARBA" id="ARBA00022737"/>
    </source>
</evidence>
<evidence type="ECO:0000256" key="5">
    <source>
        <dbReference type="ARBA" id="ARBA00022692"/>
    </source>
</evidence>
<dbReference type="InterPro" id="IPR000719">
    <property type="entry name" value="Prot_kinase_dom"/>
</dbReference>
<dbReference type="InterPro" id="IPR011009">
    <property type="entry name" value="Kinase-like_dom_sf"/>
</dbReference>
<evidence type="ECO:0000259" key="17">
    <source>
        <dbReference type="PROSITE" id="PS50011"/>
    </source>
</evidence>